<evidence type="ECO:0000313" key="2">
    <source>
        <dbReference type="EMBL" id="RDK05853.1"/>
    </source>
</evidence>
<dbReference type="SUPFAM" id="SSF52096">
    <property type="entry name" value="ClpP/crotonase"/>
    <property type="match status" value="1"/>
</dbReference>
<dbReference type="CDD" id="cd06558">
    <property type="entry name" value="crotonase-like"/>
    <property type="match status" value="1"/>
</dbReference>
<feature type="region of interest" description="Disordered" evidence="1">
    <location>
        <begin position="267"/>
        <end position="291"/>
    </location>
</feature>
<dbReference type="Proteomes" id="UP000255165">
    <property type="component" value="Unassembled WGS sequence"/>
</dbReference>
<name>A0A370NJS2_9BURK</name>
<sequence length="291" mass="30874">MTTSRILVQIHDAVATLTLNDPVRMNTLTTGLMQEALAALERIRKDVRVRVLVVRATGRSFCAGARLTDFPAPGGVDANGRSAPEVVNHLMGDLGNPLVLALHNFPVPVLTVVHAVAAGGGVGIALSGDIVIASRSAYFSLPFVPSLALLPDMGVSWVMQRTIGTARTTALSLLGDRLSAETAAQWGLIWACVDDTCLDNLANETAARLAALPASGIAEIRATVRGGSHRSLPDQLEYERTRQVALMANSDFAVGLTAFAAKRPPCFGPRDTTTTAQHERSRSLRTAMEKS</sequence>
<dbReference type="InterPro" id="IPR001753">
    <property type="entry name" value="Enoyl-CoA_hydra/iso"/>
</dbReference>
<gene>
    <name evidence="2" type="ORF">DN412_34680</name>
</gene>
<dbReference type="GO" id="GO:0003824">
    <property type="term" value="F:catalytic activity"/>
    <property type="evidence" value="ECO:0007669"/>
    <property type="project" value="UniProtKB-ARBA"/>
</dbReference>
<reference evidence="3" key="1">
    <citation type="submission" date="2018-06" db="EMBL/GenBank/DDBJ databases">
        <authorList>
            <person name="Feng T."/>
            <person name="Jeon C.O."/>
        </authorList>
    </citation>
    <scope>NUCLEOTIDE SEQUENCE [LARGE SCALE GENOMIC DNA]</scope>
    <source>
        <strain evidence="3">S23</strain>
    </source>
</reference>
<accession>A0A370NJS2</accession>
<comment type="caution">
    <text evidence="2">The sequence shown here is derived from an EMBL/GenBank/DDBJ whole genome shotgun (WGS) entry which is preliminary data.</text>
</comment>
<evidence type="ECO:0000256" key="1">
    <source>
        <dbReference type="SAM" id="MobiDB-lite"/>
    </source>
</evidence>
<dbReference type="RefSeq" id="WP_115215707.1">
    <property type="nucleotide sequence ID" value="NZ_QKWJ01000080.1"/>
</dbReference>
<dbReference type="AlphaFoldDB" id="A0A370NJS2"/>
<dbReference type="EMBL" id="QKWJ01000080">
    <property type="protein sequence ID" value="RDK05853.1"/>
    <property type="molecule type" value="Genomic_DNA"/>
</dbReference>
<protein>
    <submittedName>
        <fullName evidence="2">Enoyl-CoA hydratase</fullName>
    </submittedName>
</protein>
<dbReference type="Gene3D" id="3.90.226.10">
    <property type="entry name" value="2-enoyl-CoA Hydratase, Chain A, domain 1"/>
    <property type="match status" value="1"/>
</dbReference>
<dbReference type="PANTHER" id="PTHR43459:SF1">
    <property type="entry name" value="EG:BACN32G11.4 PROTEIN"/>
    <property type="match status" value="1"/>
</dbReference>
<dbReference type="PANTHER" id="PTHR43459">
    <property type="entry name" value="ENOYL-COA HYDRATASE"/>
    <property type="match status" value="1"/>
</dbReference>
<feature type="compositionally biased region" description="Basic and acidic residues" evidence="1">
    <location>
        <begin position="277"/>
        <end position="291"/>
    </location>
</feature>
<keyword evidence="3" id="KW-1185">Reference proteome</keyword>
<dbReference type="InterPro" id="IPR029045">
    <property type="entry name" value="ClpP/crotonase-like_dom_sf"/>
</dbReference>
<evidence type="ECO:0000313" key="3">
    <source>
        <dbReference type="Proteomes" id="UP000255165"/>
    </source>
</evidence>
<organism evidence="2 3">
    <name type="scientific">Cupriavidus lacunae</name>
    <dbReference type="NCBI Taxonomy" id="2666307"/>
    <lineage>
        <taxon>Bacteria</taxon>
        <taxon>Pseudomonadati</taxon>
        <taxon>Pseudomonadota</taxon>
        <taxon>Betaproteobacteria</taxon>
        <taxon>Burkholderiales</taxon>
        <taxon>Burkholderiaceae</taxon>
        <taxon>Cupriavidus</taxon>
    </lineage>
</organism>
<dbReference type="Pfam" id="PF00378">
    <property type="entry name" value="ECH_1"/>
    <property type="match status" value="1"/>
</dbReference>
<proteinExistence type="predicted"/>